<dbReference type="Pfam" id="PF01292">
    <property type="entry name" value="Ni_hydr_CYTB"/>
    <property type="match status" value="1"/>
</dbReference>
<dbReference type="Proteomes" id="UP000290958">
    <property type="component" value="Unassembled WGS sequence"/>
</dbReference>
<dbReference type="GO" id="GO:0020037">
    <property type="term" value="F:heme binding"/>
    <property type="evidence" value="ECO:0007669"/>
    <property type="project" value="TreeGrafter"/>
</dbReference>
<evidence type="ECO:0000256" key="5">
    <source>
        <dbReference type="ARBA" id="ARBA00023136"/>
    </source>
</evidence>
<name>A0A4Q1KML9_9SPHN</name>
<dbReference type="GO" id="GO:0005886">
    <property type="term" value="C:plasma membrane"/>
    <property type="evidence" value="ECO:0007669"/>
    <property type="project" value="UniProtKB-SubCell"/>
</dbReference>
<dbReference type="InterPro" id="IPR051542">
    <property type="entry name" value="Hydrogenase_cytochrome"/>
</dbReference>
<dbReference type="OrthoDB" id="9781740at2"/>
<feature type="transmembrane region" description="Helical" evidence="6">
    <location>
        <begin position="56"/>
        <end position="77"/>
    </location>
</feature>
<feature type="domain" description="Cytochrome b561 bacterial/Ni-hydrogenase" evidence="7">
    <location>
        <begin position="4"/>
        <end position="192"/>
    </location>
</feature>
<sequence length="193" mass="21007">MTLHPLIVRLTHWTNAAAMTVMVMSGWEIHNAHPIASFPFPSAITLGGGLIGALQWHFAAMWVLAANGLIYVTYGLVSGRFRRKLTPISPRDAIRDALSALRGRLGHEDLSVYNGVQRLLYAGVIVLGILIVLSGLAIWKPVQLGWLTALMGDFDNARIIHFAAMAGIVLFAAVHVPMALLVPRSLLAMIRGR</sequence>
<feature type="transmembrane region" description="Helical" evidence="6">
    <location>
        <begin position="119"/>
        <end position="139"/>
    </location>
</feature>
<evidence type="ECO:0000313" key="8">
    <source>
        <dbReference type="EMBL" id="RXR30775.1"/>
    </source>
</evidence>
<dbReference type="RefSeq" id="WP_129402559.1">
    <property type="nucleotide sequence ID" value="NZ_SBKP01000001.1"/>
</dbReference>
<dbReference type="GO" id="GO:0022904">
    <property type="term" value="P:respiratory electron transport chain"/>
    <property type="evidence" value="ECO:0007669"/>
    <property type="project" value="InterPro"/>
</dbReference>
<dbReference type="InterPro" id="IPR011577">
    <property type="entry name" value="Cyt_b561_bac/Ni-Hgenase"/>
</dbReference>
<proteinExistence type="predicted"/>
<dbReference type="GO" id="GO:0009055">
    <property type="term" value="F:electron transfer activity"/>
    <property type="evidence" value="ECO:0007669"/>
    <property type="project" value="InterPro"/>
</dbReference>
<dbReference type="Gene3D" id="1.20.950.20">
    <property type="entry name" value="Transmembrane di-heme cytochromes, Chain C"/>
    <property type="match status" value="1"/>
</dbReference>
<dbReference type="AlphaFoldDB" id="A0A4Q1KML9"/>
<gene>
    <name evidence="8" type="ORF">EQG66_00280</name>
</gene>
<evidence type="ECO:0000256" key="6">
    <source>
        <dbReference type="SAM" id="Phobius"/>
    </source>
</evidence>
<evidence type="ECO:0000313" key="9">
    <source>
        <dbReference type="Proteomes" id="UP000290958"/>
    </source>
</evidence>
<dbReference type="PANTHER" id="PTHR30485">
    <property type="entry name" value="NI/FE-HYDROGENASE 1 B-TYPE CYTOCHROME SUBUNIT"/>
    <property type="match status" value="1"/>
</dbReference>
<dbReference type="SUPFAM" id="SSF81342">
    <property type="entry name" value="Transmembrane di-heme cytochromes"/>
    <property type="match status" value="1"/>
</dbReference>
<feature type="transmembrane region" description="Helical" evidence="6">
    <location>
        <begin position="159"/>
        <end position="183"/>
    </location>
</feature>
<evidence type="ECO:0000256" key="3">
    <source>
        <dbReference type="ARBA" id="ARBA00022692"/>
    </source>
</evidence>
<reference evidence="9" key="1">
    <citation type="submission" date="2019-01" db="EMBL/GenBank/DDBJ databases">
        <title>Cytophagaceae bacterium strain CAR-16.</title>
        <authorList>
            <person name="Chen W.-M."/>
        </authorList>
    </citation>
    <scope>NUCLEOTIDE SEQUENCE [LARGE SCALE GENOMIC DNA]</scope>
    <source>
        <strain evidence="9">CHR27</strain>
    </source>
</reference>
<protein>
    <submittedName>
        <fullName evidence="8">Cytochrome b/b6 domain-containing protein</fullName>
    </submittedName>
</protein>
<keyword evidence="5 6" id="KW-0472">Membrane</keyword>
<dbReference type="InterPro" id="IPR016174">
    <property type="entry name" value="Di-haem_cyt_TM"/>
</dbReference>
<evidence type="ECO:0000256" key="1">
    <source>
        <dbReference type="ARBA" id="ARBA00004651"/>
    </source>
</evidence>
<keyword evidence="4 6" id="KW-1133">Transmembrane helix</keyword>
<dbReference type="EMBL" id="SBKP01000001">
    <property type="protein sequence ID" value="RXR30775.1"/>
    <property type="molecule type" value="Genomic_DNA"/>
</dbReference>
<keyword evidence="2" id="KW-1003">Cell membrane</keyword>
<organism evidence="8 9">
    <name type="scientific">Sphingobium fluviale</name>
    <dbReference type="NCBI Taxonomy" id="2506423"/>
    <lineage>
        <taxon>Bacteria</taxon>
        <taxon>Pseudomonadati</taxon>
        <taxon>Pseudomonadota</taxon>
        <taxon>Alphaproteobacteria</taxon>
        <taxon>Sphingomonadales</taxon>
        <taxon>Sphingomonadaceae</taxon>
        <taxon>Sphingobium</taxon>
    </lineage>
</organism>
<keyword evidence="9" id="KW-1185">Reference proteome</keyword>
<comment type="caution">
    <text evidence="8">The sequence shown here is derived from an EMBL/GenBank/DDBJ whole genome shotgun (WGS) entry which is preliminary data.</text>
</comment>
<comment type="subcellular location">
    <subcellularLocation>
        <location evidence="1">Cell membrane</location>
        <topology evidence="1">Multi-pass membrane protein</topology>
    </subcellularLocation>
</comment>
<accession>A0A4Q1KML9</accession>
<evidence type="ECO:0000256" key="4">
    <source>
        <dbReference type="ARBA" id="ARBA00022989"/>
    </source>
</evidence>
<evidence type="ECO:0000259" key="7">
    <source>
        <dbReference type="Pfam" id="PF01292"/>
    </source>
</evidence>
<dbReference type="PANTHER" id="PTHR30485:SF1">
    <property type="entry name" value="CYTOCHROME YDHU-RELATED"/>
    <property type="match status" value="1"/>
</dbReference>
<evidence type="ECO:0000256" key="2">
    <source>
        <dbReference type="ARBA" id="ARBA00022475"/>
    </source>
</evidence>
<keyword evidence="3 6" id="KW-0812">Transmembrane</keyword>